<reference evidence="2 3" key="1">
    <citation type="submission" date="2024-11" db="EMBL/GenBank/DDBJ databases">
        <title>Adaptive evolution of stress response genes in parasites aligns with host niche diversity.</title>
        <authorList>
            <person name="Hahn C."/>
            <person name="Resl P."/>
        </authorList>
    </citation>
    <scope>NUCLEOTIDE SEQUENCE [LARGE SCALE GENOMIC DNA]</scope>
    <source>
        <strain evidence="2">EGGRZ-B1_66</strain>
        <tissue evidence="2">Body</tissue>
    </source>
</reference>
<dbReference type="SMART" id="SM00250">
    <property type="entry name" value="PLEC"/>
    <property type="match status" value="6"/>
</dbReference>
<organism evidence="2 3">
    <name type="scientific">Cichlidogyrus casuarinus</name>
    <dbReference type="NCBI Taxonomy" id="1844966"/>
    <lineage>
        <taxon>Eukaryota</taxon>
        <taxon>Metazoa</taxon>
        <taxon>Spiralia</taxon>
        <taxon>Lophotrochozoa</taxon>
        <taxon>Platyhelminthes</taxon>
        <taxon>Monogenea</taxon>
        <taxon>Monopisthocotylea</taxon>
        <taxon>Dactylogyridea</taxon>
        <taxon>Ancyrocephalidae</taxon>
        <taxon>Cichlidogyrus</taxon>
    </lineage>
</organism>
<proteinExistence type="predicted"/>
<evidence type="ECO:0000313" key="2">
    <source>
        <dbReference type="EMBL" id="KAL3311667.1"/>
    </source>
</evidence>
<evidence type="ECO:0000313" key="3">
    <source>
        <dbReference type="Proteomes" id="UP001626550"/>
    </source>
</evidence>
<evidence type="ECO:0000256" key="1">
    <source>
        <dbReference type="SAM" id="MobiDB-lite"/>
    </source>
</evidence>
<feature type="region of interest" description="Disordered" evidence="1">
    <location>
        <begin position="1276"/>
        <end position="1295"/>
    </location>
</feature>
<feature type="non-terminal residue" evidence="2">
    <location>
        <position position="1499"/>
    </location>
</feature>
<protein>
    <submittedName>
        <fullName evidence="2">Uncharacterized protein</fullName>
    </submittedName>
</protein>
<dbReference type="SUPFAM" id="SSF75399">
    <property type="entry name" value="Plakin repeat"/>
    <property type="match status" value="4"/>
</dbReference>
<name>A0ABD2PXX5_9PLAT</name>
<dbReference type="Proteomes" id="UP001626550">
    <property type="component" value="Unassembled WGS sequence"/>
</dbReference>
<dbReference type="EMBL" id="JBJKFK010002082">
    <property type="protein sequence ID" value="KAL3311667.1"/>
    <property type="molecule type" value="Genomic_DNA"/>
</dbReference>
<sequence>MNTNVIHACFDPSGMHVLTVNEAVETRLIDVQKKLYYGTEPPLSLREALHQGFAFNSCQKMTLNQLLKCDYYEVGPDINPELPCFMLHFPNVRYPLSLGQAAKTRLLDLSNSYLIDPANGHFWDMPQALNAGIFDARTGSLLWHDTWIDLAEAVELGLFDTDYLPKDLQSLSETSSPLLKREVLFPQCYMYFNIMLCQVVYQSKRQDRSPQLAMPKESIKGSNHSVSSLPPMFGNTSCTYSNDHGDTFSMGGITERRTRTISFFNSLRRLGTGRRFNAPPPEEQDNCSDVGSLEPDHPQWARVTRKRQRNCVVYAFYYRDENNVRVESVITNSMLEAGWIDTRRRLICDPRDKTYITPGQALLRGCIFAIVFSKVQLLPDTSSDLDPATVYWLELFHRRHEIYQIRMVYDPETSRSVPIEQAIEQGLINPSGAAGAGADAGGASDRGFDSRRASGLRHAAGRVGAEHEHRGTGALLGCVEARSSLPPIAGGGQTGELLLLNHSFFSSACIVNGISVNFALAKFGVDWLQCENYSPSSKPVPKDALSSHFNDRLSRPVQLDTGDYVLAANLPLVRFLELPAHLQQVTESNVEGITLREAIDRGWIDALNGKLVMMDQGQARRTVVNLLEAVDTDIINADKIFVKPLDDDDYSHHRLSAILQEVDNLNDETLPDNWRSSLIRNLCDEALEGDDTETLILANQLTSKSKQKIKSMMLPTICELPFEDEPGLNLRLGTAIDQGRLLINEGRFLTLKGHRLTLTEAVKRGELDANEILRDPLNNRNEPLCRIAPAMDESLQYRRQVIQAYLVDEEPELVTLKQAIEQGLIQNGKLQTRRGYMNLTQAIANGMLDLQKSLVKYQGNAHYETLRQLITRVPEPMLLDFDHLLQFPLADLVPVSRKLVEAKIARGAALSVQELQELELFDLRNLRVRHPTSNVHVSLDQAVELGLVSLANSAVDNYLSDETGYVPMDDCDPRDLAHLLEEYNWYTLDRIPDNLLEPLQFIDNTLLNKIPADKTVQVDTMPDPVQLIEVLTGTSTDKPSYTLAKALEENLIDPKQGTMMDPHSGQTMTIQDAVVTGLIDADNSLLNSKNGPMTLTHVIGDFGDSISGAEIIDLSQPASSTFKNSSIEAEEERPSPKSFQEFIDGGLYDRNEKCIIDPKSGRQLDLKAAIAEGIISLDRTVFQLSPGNTCTLAVLLEDFGEGVNFADLERLHSPRVEEIPVRKEEDMWDLPDDYLNFGDDDDDATDEDVVQDFSPQSSSPKIDRIQDSIEFPLGPGYQSRLAKEDSESASDSSSSITVINATYPDSLEELIRTNVIHVGEGGSFVRTADGNKVDLDQLIAQKVLDPELTTLKEPVSGQEFTLKQYLDDFGHGAGHRKIVEMMKSDKPMESDERLRSSLPSYMIRGLQQGTYKSMDSGKFLNTATASIRSFESFVQEPESPPDPEQQLQQLIDSGHLRKMGDGTFMNMRTGQSVSQTELDALLGTATVAPNLVESSRQSS</sequence>
<accession>A0ABD2PXX5</accession>
<dbReference type="InterPro" id="IPR035915">
    <property type="entry name" value="Plakin_repeat_sf"/>
</dbReference>
<keyword evidence="3" id="KW-1185">Reference proteome</keyword>
<dbReference type="InterPro" id="IPR001101">
    <property type="entry name" value="Plectin_repeat"/>
</dbReference>
<gene>
    <name evidence="2" type="ORF">Ciccas_009750</name>
</gene>
<dbReference type="Gene3D" id="3.90.1290.10">
    <property type="entry name" value="Plakin repeat"/>
    <property type="match status" value="3"/>
</dbReference>
<comment type="caution">
    <text evidence="2">The sequence shown here is derived from an EMBL/GenBank/DDBJ whole genome shotgun (WGS) entry which is preliminary data.</text>
</comment>